<organism evidence="1 2">
    <name type="scientific">Enterococcus rivorum</name>
    <dbReference type="NCBI Taxonomy" id="762845"/>
    <lineage>
        <taxon>Bacteria</taxon>
        <taxon>Bacillati</taxon>
        <taxon>Bacillota</taxon>
        <taxon>Bacilli</taxon>
        <taxon>Lactobacillales</taxon>
        <taxon>Enterococcaceae</taxon>
        <taxon>Enterococcus</taxon>
    </lineage>
</organism>
<evidence type="ECO:0000313" key="2">
    <source>
        <dbReference type="Proteomes" id="UP000095256"/>
    </source>
</evidence>
<proteinExistence type="predicted"/>
<accession>A0A1E5KV42</accession>
<name>A0A1E5KV42_9ENTE</name>
<dbReference type="AlphaFoldDB" id="A0A1E5KV42"/>
<comment type="caution">
    <text evidence="1">The sequence shown here is derived from an EMBL/GenBank/DDBJ whole genome shotgun (WGS) entry which is preliminary data.</text>
</comment>
<gene>
    <name evidence="1" type="ORF">BCR26_15620</name>
</gene>
<dbReference type="Proteomes" id="UP000095256">
    <property type="component" value="Unassembled WGS sequence"/>
</dbReference>
<dbReference type="STRING" id="762845.BCR26_15620"/>
<keyword evidence="2" id="KW-1185">Reference proteome</keyword>
<reference evidence="1 2" key="1">
    <citation type="submission" date="2016-09" db="EMBL/GenBank/DDBJ databases">
        <authorList>
            <person name="Capua I."/>
            <person name="De Benedictis P."/>
            <person name="Joannis T."/>
            <person name="Lombin L.H."/>
            <person name="Cattoli G."/>
        </authorList>
    </citation>
    <scope>NUCLEOTIDE SEQUENCE [LARGE SCALE GENOMIC DNA]</scope>
    <source>
        <strain evidence="1 2">LMG 25899</strain>
    </source>
</reference>
<protein>
    <submittedName>
        <fullName evidence="1">Uncharacterized protein</fullName>
    </submittedName>
</protein>
<evidence type="ECO:0000313" key="1">
    <source>
        <dbReference type="EMBL" id="OEH81742.1"/>
    </source>
</evidence>
<dbReference type="EMBL" id="MIEK01000036">
    <property type="protein sequence ID" value="OEH81742.1"/>
    <property type="molecule type" value="Genomic_DNA"/>
</dbReference>
<sequence>MFKKKKSESKVVFMKDIEVPRMIQIGSTGRNSGKTTMAKELIAYYCKSTSVFGLKIITITGDRGKCQRGAVGCGICTSIDEGYELIEEKNSTGTKDTMELLKTGCEKVYLLKVFREHLLDGFLAFLELVPADSLIVCESNSIREVVKPGVFVMMDNKKRIKETAARVIDQADIVLKEAKGTVVFDFFKSKNGVSFT</sequence>